<reference evidence="5" key="2">
    <citation type="journal article" date="2016" name="Genome Announc.">
        <title>Draft Genome Sequences of Two Novel Amoeba-Resistant Intranuclear Bacteria, 'Candidatus Berkiella cookevillensis' and 'Candidatus Berkiella aquae'.</title>
        <authorList>
            <person name="Mehari Y.T."/>
            <person name="Arivett B.A."/>
            <person name="Farone A.L."/>
            <person name="Gunderson J.H."/>
            <person name="Farone M.B."/>
        </authorList>
    </citation>
    <scope>NUCLEOTIDE SEQUENCE</scope>
    <source>
        <strain evidence="5">CC99</strain>
    </source>
</reference>
<evidence type="ECO:0000313" key="5">
    <source>
        <dbReference type="EMBL" id="MCS5709038.1"/>
    </source>
</evidence>
<dbReference type="Gene3D" id="3.30.565.40">
    <property type="entry name" value="Fervidobacterium nodosum Rt17-B1 like"/>
    <property type="match status" value="1"/>
</dbReference>
<evidence type="ECO:0000313" key="6">
    <source>
        <dbReference type="Proteomes" id="UP000051494"/>
    </source>
</evidence>
<proteinExistence type="predicted"/>
<evidence type="ECO:0000259" key="2">
    <source>
        <dbReference type="Pfam" id="PF11738"/>
    </source>
</evidence>
<gene>
    <name evidence="5" type="ORF">CC99x_008995</name>
    <name evidence="4" type="ORF">CC99x_01978</name>
</gene>
<reference evidence="5" key="3">
    <citation type="submission" date="2021-06" db="EMBL/GenBank/DDBJ databases">
        <title>Genomic Description and Analysis of Intracellular Bacteria, Candidatus Berkiella cookevillensis and Candidatus Berkiella aquae.</title>
        <authorList>
            <person name="Kidane D.T."/>
            <person name="Mehari Y.T."/>
            <person name="Rice F.C."/>
            <person name="Arivett B.A."/>
            <person name="Farone A.L."/>
            <person name="Berk S.G."/>
            <person name="Farone M.B."/>
        </authorList>
    </citation>
    <scope>NUCLEOTIDE SEQUENCE</scope>
    <source>
        <strain evidence="5">CC99</strain>
    </source>
</reference>
<keyword evidence="6" id="KW-1185">Reference proteome</keyword>
<dbReference type="STRING" id="437022.CC99x_01978"/>
<dbReference type="Pfam" id="PF11738">
    <property type="entry name" value="DUF3298"/>
    <property type="match status" value="1"/>
</dbReference>
<dbReference type="Gene3D" id="3.90.640.20">
    <property type="entry name" value="Heat-shock cognate protein, ATPase"/>
    <property type="match status" value="1"/>
</dbReference>
<keyword evidence="1" id="KW-0732">Signal</keyword>
<feature type="domain" description="Deacetylase PdaC" evidence="3">
    <location>
        <begin position="217"/>
        <end position="286"/>
    </location>
</feature>
<reference evidence="4" key="1">
    <citation type="submission" date="2015-09" db="EMBL/GenBank/DDBJ databases">
        <title>Draft Genome Sequences of Two Novel Amoeba-resistant Intranuclear Bacteria, Candidatus Berkiella cookevillensis and Candidatus Berkiella aquae.</title>
        <authorList>
            <person name="Mehari Y.T."/>
            <person name="Arivett B.A."/>
            <person name="Farone A.L."/>
            <person name="Gunderson J.H."/>
            <person name="Farone M.B."/>
        </authorList>
    </citation>
    <scope>NUCLEOTIDE SEQUENCE [LARGE SCALE GENOMIC DNA]</scope>
    <source>
        <strain evidence="4">CC99</strain>
    </source>
</reference>
<accession>A0A0Q9YAX9</accession>
<dbReference type="EMBL" id="LKHV01000011">
    <property type="protein sequence ID" value="KRG17855.1"/>
    <property type="molecule type" value="Genomic_DNA"/>
</dbReference>
<feature type="signal peptide" evidence="1">
    <location>
        <begin position="1"/>
        <end position="24"/>
    </location>
</feature>
<dbReference type="Pfam" id="PF13739">
    <property type="entry name" value="PdaC"/>
    <property type="match status" value="1"/>
</dbReference>
<name>A0A0Q9YAX9_9GAMM</name>
<dbReference type="EMBL" id="LKHV02000001">
    <property type="protein sequence ID" value="MCS5709038.1"/>
    <property type="molecule type" value="Genomic_DNA"/>
</dbReference>
<feature type="domain" description="DUF3298" evidence="2">
    <location>
        <begin position="305"/>
        <end position="398"/>
    </location>
</feature>
<evidence type="ECO:0000256" key="1">
    <source>
        <dbReference type="SAM" id="SignalP"/>
    </source>
</evidence>
<evidence type="ECO:0000313" key="4">
    <source>
        <dbReference type="EMBL" id="KRG17855.1"/>
    </source>
</evidence>
<comment type="caution">
    <text evidence="4">The sequence shown here is derived from an EMBL/GenBank/DDBJ whole genome shotgun (WGS) entry which is preliminary data.</text>
</comment>
<dbReference type="Proteomes" id="UP000051494">
    <property type="component" value="Unassembled WGS sequence"/>
</dbReference>
<protein>
    <submittedName>
        <fullName evidence="5">DUF3298 and DUF4163 domain-containing protein</fullName>
    </submittedName>
</protein>
<organism evidence="4">
    <name type="scientific">Candidatus Berkiella cookevillensis</name>
    <dbReference type="NCBI Taxonomy" id="437022"/>
    <lineage>
        <taxon>Bacteria</taxon>
        <taxon>Pseudomonadati</taxon>
        <taxon>Pseudomonadota</taxon>
        <taxon>Gammaproteobacteria</taxon>
        <taxon>Candidatus Berkiellales</taxon>
        <taxon>Candidatus Berkiellaceae</taxon>
        <taxon>Candidatus Berkiella</taxon>
    </lineage>
</organism>
<dbReference type="InterPro" id="IPR025303">
    <property type="entry name" value="PdaC"/>
</dbReference>
<dbReference type="AlphaFoldDB" id="A0A0Q9YAX9"/>
<sequence length="411" mass="47426">MNKGTSFITLATLLFMSLDSVAFADASIDPHVSTNPIESTDAAIPMLQNSADIECQPDEKYTAFIKSSDELIEIDSALKMLLDMKPGSYCTWVKQANQNFIDEKLQEINQFEFDRKCAASKQLINHYIKAINTHLKEECADHSCENAFEKLVKIPFLFEMDGSFSYKEPVSNYRVETLSSKMNISTHRFSRKILDGACGEAEISFLFSGNYPIDQRSRLNEVIDANLDSMFKQMKYEEITPTEVFDNLFNDSYYTYIYDEKLEWVTSRYLSYSQNYYSYTGGAHGSSTVQYQNIDLSSFKIISLEDLFKSNKNTEILNLFKDAFFRANKLDDSKSYDELGFWFNPSNVPKEYKEWSLPDGFYLPANFLLNSRGITFIYQQYEIAPYAAGMPKIEITWDKIKPFLEDDFLIS</sequence>
<dbReference type="OrthoDB" id="6697831at2"/>
<feature type="chain" id="PRO_5043129589" evidence="1">
    <location>
        <begin position="25"/>
        <end position="411"/>
    </location>
</feature>
<evidence type="ECO:0000259" key="3">
    <source>
        <dbReference type="Pfam" id="PF13739"/>
    </source>
</evidence>
<dbReference type="InterPro" id="IPR021729">
    <property type="entry name" value="DUF3298"/>
</dbReference>
<dbReference type="RefSeq" id="WP_057625085.1">
    <property type="nucleotide sequence ID" value="NZ_LKHV02000001.1"/>
</dbReference>
<dbReference type="InterPro" id="IPR037126">
    <property type="entry name" value="PdaC/RsiV-like_sf"/>
</dbReference>
<dbReference type="PATRIC" id="fig|1590042.3.peg.2019"/>